<dbReference type="Proteomes" id="UP001057402">
    <property type="component" value="Chromosome 4"/>
</dbReference>
<name>A0ACB9RB60_9MYRT</name>
<sequence>MASPRVVSLLFVVALVSYSATAAVAQICQQIPDAICGRQIVDNIFHNIGNLTETCCDALLRLGEECHNTLVERRIAAGGYEKDVVNVIERSFGAWKGCSSLDSCRKLTDATCGSQIVQNVFHNKGNVTEDCCGVLLKKGKRCHTVLVGERIIAGGFEKNATKVIRASAALWDKCSIPGA</sequence>
<organism evidence="1 2">
    <name type="scientific">Melastoma candidum</name>
    <dbReference type="NCBI Taxonomy" id="119954"/>
    <lineage>
        <taxon>Eukaryota</taxon>
        <taxon>Viridiplantae</taxon>
        <taxon>Streptophyta</taxon>
        <taxon>Embryophyta</taxon>
        <taxon>Tracheophyta</taxon>
        <taxon>Spermatophyta</taxon>
        <taxon>Magnoliopsida</taxon>
        <taxon>eudicotyledons</taxon>
        <taxon>Gunneridae</taxon>
        <taxon>Pentapetalae</taxon>
        <taxon>rosids</taxon>
        <taxon>malvids</taxon>
        <taxon>Myrtales</taxon>
        <taxon>Melastomataceae</taxon>
        <taxon>Melastomatoideae</taxon>
        <taxon>Melastomateae</taxon>
        <taxon>Melastoma</taxon>
    </lineage>
</organism>
<protein>
    <submittedName>
        <fullName evidence="1">Uncharacterized protein</fullName>
    </submittedName>
</protein>
<reference evidence="2" key="1">
    <citation type="journal article" date="2023" name="Front. Plant Sci.">
        <title>Chromosomal-level genome assembly of Melastoma candidum provides insights into trichome evolution.</title>
        <authorList>
            <person name="Zhong Y."/>
            <person name="Wu W."/>
            <person name="Sun C."/>
            <person name="Zou P."/>
            <person name="Liu Y."/>
            <person name="Dai S."/>
            <person name="Zhou R."/>
        </authorList>
    </citation>
    <scope>NUCLEOTIDE SEQUENCE [LARGE SCALE GENOMIC DNA]</scope>
</reference>
<keyword evidence="2" id="KW-1185">Reference proteome</keyword>
<comment type="caution">
    <text evidence="1">The sequence shown here is derived from an EMBL/GenBank/DDBJ whole genome shotgun (WGS) entry which is preliminary data.</text>
</comment>
<evidence type="ECO:0000313" key="1">
    <source>
        <dbReference type="EMBL" id="KAI4376155.1"/>
    </source>
</evidence>
<evidence type="ECO:0000313" key="2">
    <source>
        <dbReference type="Proteomes" id="UP001057402"/>
    </source>
</evidence>
<gene>
    <name evidence="1" type="ORF">MLD38_013945</name>
</gene>
<dbReference type="EMBL" id="CM042883">
    <property type="protein sequence ID" value="KAI4376155.1"/>
    <property type="molecule type" value="Genomic_DNA"/>
</dbReference>
<accession>A0ACB9RB60</accession>
<proteinExistence type="predicted"/>